<dbReference type="GO" id="GO:0071555">
    <property type="term" value="P:cell wall organization"/>
    <property type="evidence" value="ECO:0007669"/>
    <property type="project" value="UniProtKB-UniRule"/>
</dbReference>
<feature type="transmembrane region" description="Helical" evidence="10">
    <location>
        <begin position="28"/>
        <end position="49"/>
    </location>
</feature>
<comment type="pathway">
    <text evidence="10">Cell wall biogenesis; peptidoglycan biosynthesis.</text>
</comment>
<proteinExistence type="inferred from homology"/>
<dbReference type="AlphaFoldDB" id="A0A6M2BV83"/>
<keyword evidence="4 10" id="KW-0133">Cell shape</keyword>
<evidence type="ECO:0000256" key="4">
    <source>
        <dbReference type="ARBA" id="ARBA00022960"/>
    </source>
</evidence>
<feature type="transmembrane region" description="Helical" evidence="10">
    <location>
        <begin position="93"/>
        <end position="116"/>
    </location>
</feature>
<dbReference type="InterPro" id="IPR004268">
    <property type="entry name" value="MurJ"/>
</dbReference>
<feature type="transmembrane region" description="Helical" evidence="10">
    <location>
        <begin position="186"/>
        <end position="206"/>
    </location>
</feature>
<keyword evidence="2 10" id="KW-1003">Cell membrane</keyword>
<dbReference type="EMBL" id="JAAMOW010000008">
    <property type="protein sequence ID" value="NGY06270.1"/>
    <property type="molecule type" value="Genomic_DNA"/>
</dbReference>
<comment type="similarity">
    <text evidence="9 10 11">Belongs to the MurJ/MviN family.</text>
</comment>
<dbReference type="GO" id="GO:0034204">
    <property type="term" value="P:lipid translocation"/>
    <property type="evidence" value="ECO:0007669"/>
    <property type="project" value="TreeGrafter"/>
</dbReference>
<keyword evidence="10" id="KW-0997">Cell inner membrane</keyword>
<organism evidence="12 13">
    <name type="scientific">Solimonas terrae</name>
    <dbReference type="NCBI Taxonomy" id="1396819"/>
    <lineage>
        <taxon>Bacteria</taxon>
        <taxon>Pseudomonadati</taxon>
        <taxon>Pseudomonadota</taxon>
        <taxon>Gammaproteobacteria</taxon>
        <taxon>Nevskiales</taxon>
        <taxon>Nevskiaceae</taxon>
        <taxon>Solimonas</taxon>
    </lineage>
</organism>
<gene>
    <name evidence="10 12" type="primary">murJ</name>
    <name evidence="12" type="ORF">G7Y85_15970</name>
</gene>
<dbReference type="PIRSF" id="PIRSF002869">
    <property type="entry name" value="MviN"/>
    <property type="match status" value="1"/>
</dbReference>
<dbReference type="PANTHER" id="PTHR47019">
    <property type="entry name" value="LIPID II FLIPPASE MURJ"/>
    <property type="match status" value="1"/>
</dbReference>
<evidence type="ECO:0000256" key="2">
    <source>
        <dbReference type="ARBA" id="ARBA00022475"/>
    </source>
</evidence>
<keyword evidence="10 11" id="KW-0813">Transport</keyword>
<keyword evidence="5 10" id="KW-0573">Peptidoglycan synthesis</keyword>
<dbReference type="Pfam" id="PF03023">
    <property type="entry name" value="MurJ"/>
    <property type="match status" value="1"/>
</dbReference>
<keyword evidence="13" id="KW-1185">Reference proteome</keyword>
<dbReference type="CDD" id="cd13123">
    <property type="entry name" value="MATE_MurJ_like"/>
    <property type="match status" value="1"/>
</dbReference>
<comment type="caution">
    <text evidence="12">The sequence shown here is derived from an EMBL/GenBank/DDBJ whole genome shotgun (WGS) entry which is preliminary data.</text>
</comment>
<feature type="transmembrane region" description="Helical" evidence="10">
    <location>
        <begin position="410"/>
        <end position="431"/>
    </location>
</feature>
<accession>A0A6M2BV83</accession>
<dbReference type="GO" id="GO:0015648">
    <property type="term" value="F:lipid-linked peptidoglycan transporter activity"/>
    <property type="evidence" value="ECO:0007669"/>
    <property type="project" value="UniProtKB-UniRule"/>
</dbReference>
<evidence type="ECO:0000256" key="7">
    <source>
        <dbReference type="ARBA" id="ARBA00023136"/>
    </source>
</evidence>
<dbReference type="InterPro" id="IPR051050">
    <property type="entry name" value="Lipid_II_flippase_MurJ/MviN"/>
</dbReference>
<keyword evidence="3 10" id="KW-0812">Transmembrane</keyword>
<feature type="transmembrane region" description="Helical" evidence="10">
    <location>
        <begin position="136"/>
        <end position="156"/>
    </location>
</feature>
<comment type="function">
    <text evidence="8 10 11">Involved in peptidoglycan biosynthesis. Transports lipid-linked peptidoglycan precursors from the inner to the outer leaflet of the cytoplasmic membrane.</text>
</comment>
<feature type="transmembrane region" description="Helical" evidence="10">
    <location>
        <begin position="311"/>
        <end position="332"/>
    </location>
</feature>
<feature type="transmembrane region" description="Helical" evidence="10">
    <location>
        <begin position="384"/>
        <end position="404"/>
    </location>
</feature>
<evidence type="ECO:0000256" key="3">
    <source>
        <dbReference type="ARBA" id="ARBA00022692"/>
    </source>
</evidence>
<dbReference type="HAMAP" id="MF_02078">
    <property type="entry name" value="MurJ_MviN"/>
    <property type="match status" value="1"/>
</dbReference>
<dbReference type="NCBIfam" id="TIGR01695">
    <property type="entry name" value="murJ_mviN"/>
    <property type="match status" value="1"/>
</dbReference>
<evidence type="ECO:0000256" key="11">
    <source>
        <dbReference type="PIRNR" id="PIRNR002869"/>
    </source>
</evidence>
<evidence type="ECO:0000313" key="13">
    <source>
        <dbReference type="Proteomes" id="UP000472676"/>
    </source>
</evidence>
<reference evidence="12 13" key="1">
    <citation type="journal article" date="2014" name="Int. J. Syst. Evol. Microbiol.">
        <title>Solimonas terrae sp. nov., isolated from soil.</title>
        <authorList>
            <person name="Kim S.J."/>
            <person name="Moon J.Y."/>
            <person name="Weon H.Y."/>
            <person name="Ahn J.H."/>
            <person name="Chen W.M."/>
            <person name="Kwon S.W."/>
        </authorList>
    </citation>
    <scope>NUCLEOTIDE SEQUENCE [LARGE SCALE GENOMIC DNA]</scope>
    <source>
        <strain evidence="12 13">KIS83-12</strain>
    </source>
</reference>
<dbReference type="GO" id="GO:0005886">
    <property type="term" value="C:plasma membrane"/>
    <property type="evidence" value="ECO:0007669"/>
    <property type="project" value="UniProtKB-SubCell"/>
</dbReference>
<feature type="transmembrane region" description="Helical" evidence="10">
    <location>
        <begin position="484"/>
        <end position="506"/>
    </location>
</feature>
<dbReference type="GO" id="GO:0009252">
    <property type="term" value="P:peptidoglycan biosynthetic process"/>
    <property type="evidence" value="ECO:0007669"/>
    <property type="project" value="UniProtKB-UniRule"/>
</dbReference>
<feature type="transmembrane region" description="Helical" evidence="10">
    <location>
        <begin position="272"/>
        <end position="290"/>
    </location>
</feature>
<comment type="subcellular location">
    <subcellularLocation>
        <location evidence="10">Cell inner membrane</location>
        <topology evidence="10">Multi-pass membrane protein</topology>
    </subcellularLocation>
    <subcellularLocation>
        <location evidence="1">Cell membrane</location>
        <topology evidence="1">Multi-pass membrane protein</topology>
    </subcellularLocation>
</comment>
<dbReference type="GO" id="GO:0008360">
    <property type="term" value="P:regulation of cell shape"/>
    <property type="evidence" value="ECO:0007669"/>
    <property type="project" value="UniProtKB-UniRule"/>
</dbReference>
<feature type="transmembrane region" description="Helical" evidence="10">
    <location>
        <begin position="227"/>
        <end position="247"/>
    </location>
</feature>
<feature type="transmembrane region" description="Helical" evidence="10">
    <location>
        <begin position="451"/>
        <end position="472"/>
    </location>
</feature>
<feature type="transmembrane region" description="Helical" evidence="10">
    <location>
        <begin position="5"/>
        <end position="22"/>
    </location>
</feature>
<dbReference type="PRINTS" id="PR01806">
    <property type="entry name" value="VIRFACTRMVIN"/>
</dbReference>
<sequence length="514" mass="54945">MSKSLFRASGVVAVMTLLSRLLGFVREIMLAAAFGAGAGMDAFLVALMIPNFGRRMFAEGAFSQAFVPVFTETKTTETHDSARDLVAVTMGTLGGVLSVITVIGCVCAPLLVWAFASGFHADPEKAALSAGLLRWTFPYLMFISLTSMAGGVLNAYGNFAIPAFTPVILNVCLIASAFVDSGSVHALAWAVFAAGILQFLFQLPSMMKLRLLPLPRWGWHDTRVRRIVGLMLPVMLGSSIAQVSLLLNSNLSTHLGNGPVSWLYYANRLMEFPLGIFSIAIGTAILPTLSAQHATRSTANFSATLDWALRLMLVMGLPAAVGMILFAGPLVATVYGHGRFGGDDVWMTTYALWAYGLGFIGFSLIKVLTPGFYARQETRLPMRFAITGLCVGMAASLVLFALALHFHIAAAHVGLAASTSLTAWVNASLLLRQLKREGVYAPREGWGRFALQLLLANLALGAVVVIGTGPLADWMAIGSISRALRALLVIAAGIVVYFAVLGACGLRPRHFRRS</sequence>
<keyword evidence="10 11" id="KW-0961">Cell wall biogenesis/degradation</keyword>
<evidence type="ECO:0000313" key="12">
    <source>
        <dbReference type="EMBL" id="NGY06270.1"/>
    </source>
</evidence>
<dbReference type="Proteomes" id="UP000472676">
    <property type="component" value="Unassembled WGS sequence"/>
</dbReference>
<dbReference type="RefSeq" id="WP_166259432.1">
    <property type="nucleotide sequence ID" value="NZ_JAAMOW010000008.1"/>
</dbReference>
<name>A0A6M2BV83_9GAMM</name>
<feature type="transmembrane region" description="Helical" evidence="10">
    <location>
        <begin position="163"/>
        <end position="180"/>
    </location>
</feature>
<keyword evidence="6 10" id="KW-1133">Transmembrane helix</keyword>
<feature type="transmembrane region" description="Helical" evidence="10">
    <location>
        <begin position="352"/>
        <end position="372"/>
    </location>
</feature>
<evidence type="ECO:0000256" key="5">
    <source>
        <dbReference type="ARBA" id="ARBA00022984"/>
    </source>
</evidence>
<evidence type="ECO:0000256" key="8">
    <source>
        <dbReference type="ARBA" id="ARBA00060041"/>
    </source>
</evidence>
<keyword evidence="7 10" id="KW-0472">Membrane</keyword>
<evidence type="ECO:0000256" key="10">
    <source>
        <dbReference type="HAMAP-Rule" id="MF_02078"/>
    </source>
</evidence>
<evidence type="ECO:0000256" key="6">
    <source>
        <dbReference type="ARBA" id="ARBA00022989"/>
    </source>
</evidence>
<dbReference type="UniPathway" id="UPA00219"/>
<evidence type="ECO:0000256" key="1">
    <source>
        <dbReference type="ARBA" id="ARBA00004651"/>
    </source>
</evidence>
<protein>
    <recommendedName>
        <fullName evidence="10">Probable lipid II flippase MurJ</fullName>
    </recommendedName>
</protein>
<dbReference type="PANTHER" id="PTHR47019:SF1">
    <property type="entry name" value="LIPID II FLIPPASE MURJ"/>
    <property type="match status" value="1"/>
</dbReference>
<evidence type="ECO:0000256" key="9">
    <source>
        <dbReference type="ARBA" id="ARBA00061532"/>
    </source>
</evidence>